<dbReference type="Proteomes" id="UP000224336">
    <property type="component" value="Segment"/>
</dbReference>
<gene>
    <name evidence="1" type="ORF">KTN4_142</name>
</gene>
<proteinExistence type="predicted"/>
<reference evidence="1 2" key="1">
    <citation type="journal article" date="2016" name="Sci. Rep.">
        <title>A proposed integrated approach for the preclinical evaluation of phage therapy in Pseudomonas infections.</title>
        <authorList>
            <person name="Danis-Wlodarczyk K."/>
            <person name="Vandenheuvel D."/>
            <person name="Jang H.B."/>
            <person name="Briers Y."/>
            <person name="Olszak T."/>
            <person name="Arabski M."/>
            <person name="Wasik S."/>
            <person name="Drabik M."/>
            <person name="Higgins G."/>
            <person name="Tyrrell J."/>
            <person name="Harvey B.J."/>
            <person name="Noben J.P."/>
            <person name="Lavigne R."/>
            <person name="Drulis-Kawa Z."/>
        </authorList>
    </citation>
    <scope>NUCLEOTIDE SEQUENCE [LARGE SCALE GENOMIC DNA]</scope>
</reference>
<accession>A0A192Y6F2</accession>
<name>A0A192Y6F2_9CAUD</name>
<evidence type="ECO:0000313" key="2">
    <source>
        <dbReference type="Proteomes" id="UP000224336"/>
    </source>
</evidence>
<dbReference type="EMBL" id="KU521356">
    <property type="protein sequence ID" value="ANM44900.1"/>
    <property type="molecule type" value="Genomic_DNA"/>
</dbReference>
<evidence type="ECO:0000313" key="1">
    <source>
        <dbReference type="EMBL" id="ANM44900.1"/>
    </source>
</evidence>
<sequence length="91" mass="10502">MSNKDVSMIPVYENHFVTTGATPRHEAIVVCREYGINPLDDAPFRGSWVMRYRETGKFIDCSRDIDDLAKKYNLTIHKPTIELYTSTYIGQ</sequence>
<protein>
    <submittedName>
        <fullName evidence="1">Uncharacterized protein</fullName>
    </submittedName>
</protein>
<organism evidence="1 2">
    <name type="scientific">Pseudomonas phage KTN4</name>
    <dbReference type="NCBI Taxonomy" id="1862701"/>
    <lineage>
        <taxon>Viruses</taxon>
        <taxon>Duplodnaviria</taxon>
        <taxon>Heunggongvirae</taxon>
        <taxon>Uroviricota</taxon>
        <taxon>Caudoviricetes</taxon>
        <taxon>Chimalliviridae</taxon>
        <taxon>Phikzvirus</taxon>
        <taxon>Phikzvirus phiKZ</taxon>
    </lineage>
</organism>